<name>A0A5B7YJ31_9ALTE</name>
<dbReference type="EMBL" id="CP039853">
    <property type="protein sequence ID" value="QCZ95505.1"/>
    <property type="molecule type" value="Genomic_DNA"/>
</dbReference>
<organism evidence="2 3">
    <name type="scientific">Salinimonas iocasae</name>
    <dbReference type="NCBI Taxonomy" id="2572577"/>
    <lineage>
        <taxon>Bacteria</taxon>
        <taxon>Pseudomonadati</taxon>
        <taxon>Pseudomonadota</taxon>
        <taxon>Gammaproteobacteria</taxon>
        <taxon>Alteromonadales</taxon>
        <taxon>Alteromonadaceae</taxon>
        <taxon>Alteromonas/Salinimonas group</taxon>
        <taxon>Salinimonas</taxon>
    </lineage>
</organism>
<geneLocation type="plasmid" evidence="2 3">
    <name>plas12</name>
</geneLocation>
<protein>
    <submittedName>
        <fullName evidence="2">Uncharacterized protein</fullName>
    </submittedName>
</protein>
<evidence type="ECO:0000313" key="3">
    <source>
        <dbReference type="Proteomes" id="UP000304912"/>
    </source>
</evidence>
<feature type="region of interest" description="Disordered" evidence="1">
    <location>
        <begin position="228"/>
        <end position="248"/>
    </location>
</feature>
<dbReference type="RefSeq" id="WP_139758192.1">
    <property type="nucleotide sequence ID" value="NZ_CP039853.1"/>
</dbReference>
<dbReference type="OrthoDB" id="6372127at2"/>
<accession>A0A5B7YJ31</accession>
<dbReference type="KEGG" id="salk:FBQ74_18465"/>
<dbReference type="Proteomes" id="UP000304912">
    <property type="component" value="Plasmid plas12"/>
</dbReference>
<dbReference type="AlphaFoldDB" id="A0A5B7YJ31"/>
<reference evidence="2 3" key="1">
    <citation type="submission" date="2019-04" db="EMBL/GenBank/DDBJ databases">
        <title>Salinimonas iocasae sp. nov., a halophilic bacterium isolated from the outer tube casing of tubeworms in Okinawa Trough.</title>
        <authorList>
            <person name="Zhang H."/>
            <person name="Wang H."/>
            <person name="Li C."/>
        </authorList>
    </citation>
    <scope>NUCLEOTIDE SEQUENCE [LARGE SCALE GENOMIC DNA]</scope>
    <source>
        <strain evidence="2 3">KX18D6</strain>
        <plasmid evidence="2 3">plas12</plasmid>
    </source>
</reference>
<keyword evidence="3" id="KW-1185">Reference proteome</keyword>
<evidence type="ECO:0000256" key="1">
    <source>
        <dbReference type="SAM" id="MobiDB-lite"/>
    </source>
</evidence>
<sequence>MSAEQFNPDFASEENDGLASVTPFPNEQNDKAREQIVDKTKSVKRSQSAWYKSKYIVGSAVVAIGIGATVTAMGPDKFYEAVSNLSLPGFKDNSNRQNLLEQKLASLQAQTDSVKELAQTVNINNRNQTTDLKQSAEAALQAGELNKASVQRLNENLSQLLQRVDALEQEVLMIATSGPSAGIEDVKEKLVTVTGSLSKIATDVDTNTKNYGWLANRTKALEEWKLSSEPDTAKDKEPTHARRFKGEGKPAVEKSPWVIKLVNFNAKLGFIVNTVTGQKLRVKPGVDVPNCGQVTVMSAQTNSIKAGSCLLKRG</sequence>
<proteinExistence type="predicted"/>
<feature type="region of interest" description="Disordered" evidence="1">
    <location>
        <begin position="1"/>
        <end position="33"/>
    </location>
</feature>
<keyword evidence="2" id="KW-0614">Plasmid</keyword>
<gene>
    <name evidence="2" type="ORF">FBQ74_18465</name>
</gene>
<evidence type="ECO:0000313" key="2">
    <source>
        <dbReference type="EMBL" id="QCZ95505.1"/>
    </source>
</evidence>